<dbReference type="GO" id="GO:0003676">
    <property type="term" value="F:nucleic acid binding"/>
    <property type="evidence" value="ECO:0007669"/>
    <property type="project" value="InterPro"/>
</dbReference>
<evidence type="ECO:0000256" key="1">
    <source>
        <dbReference type="ARBA" id="ARBA00022741"/>
    </source>
</evidence>
<evidence type="ECO:0008006" key="10">
    <source>
        <dbReference type="Google" id="ProtNLM"/>
    </source>
</evidence>
<keyword evidence="4" id="KW-0067">ATP-binding</keyword>
<gene>
    <name evidence="8" type="ORF">B0I35DRAFT_355734</name>
</gene>
<feature type="compositionally biased region" description="Acidic residues" evidence="5">
    <location>
        <begin position="1726"/>
        <end position="1742"/>
    </location>
</feature>
<evidence type="ECO:0000313" key="8">
    <source>
        <dbReference type="EMBL" id="KAH7313698.1"/>
    </source>
</evidence>
<dbReference type="PROSITE" id="PS51192">
    <property type="entry name" value="HELICASE_ATP_BIND_1"/>
    <property type="match status" value="1"/>
</dbReference>
<dbReference type="SUPFAM" id="SSF52540">
    <property type="entry name" value="P-loop containing nucleoside triphosphate hydrolases"/>
    <property type="match status" value="2"/>
</dbReference>
<dbReference type="OrthoDB" id="2320933at2759"/>
<dbReference type="InterPro" id="IPR059032">
    <property type="entry name" value="WHD_DDX60"/>
</dbReference>
<dbReference type="InterPro" id="IPR014001">
    <property type="entry name" value="Helicase_ATP-bd"/>
</dbReference>
<evidence type="ECO:0000256" key="3">
    <source>
        <dbReference type="ARBA" id="ARBA00022806"/>
    </source>
</evidence>
<name>A0A8K0WPU5_9HYPO</name>
<dbReference type="FunFam" id="3.40.50.300:FF:001039">
    <property type="entry name" value="ATP-dependent RNA helicase DDX60"/>
    <property type="match status" value="1"/>
</dbReference>
<feature type="compositionally biased region" description="Basic and acidic residues" evidence="5">
    <location>
        <begin position="1160"/>
        <end position="1176"/>
    </location>
</feature>
<keyword evidence="3" id="KW-0347">Helicase</keyword>
<dbReference type="PANTHER" id="PTHR44533:SF4">
    <property type="entry name" value="DEAD_H RNA HELICASE, PUTATIVE-RELATED"/>
    <property type="match status" value="1"/>
</dbReference>
<reference evidence="8" key="1">
    <citation type="journal article" date="2021" name="Nat. Commun.">
        <title>Genetic determinants of endophytism in the Arabidopsis root mycobiome.</title>
        <authorList>
            <person name="Mesny F."/>
            <person name="Miyauchi S."/>
            <person name="Thiergart T."/>
            <person name="Pickel B."/>
            <person name="Atanasova L."/>
            <person name="Karlsson M."/>
            <person name="Huettel B."/>
            <person name="Barry K.W."/>
            <person name="Haridas S."/>
            <person name="Chen C."/>
            <person name="Bauer D."/>
            <person name="Andreopoulos W."/>
            <person name="Pangilinan J."/>
            <person name="LaButti K."/>
            <person name="Riley R."/>
            <person name="Lipzen A."/>
            <person name="Clum A."/>
            <person name="Drula E."/>
            <person name="Henrissat B."/>
            <person name="Kohler A."/>
            <person name="Grigoriev I.V."/>
            <person name="Martin F.M."/>
            <person name="Hacquard S."/>
        </authorList>
    </citation>
    <scope>NUCLEOTIDE SEQUENCE</scope>
    <source>
        <strain evidence="8">MPI-CAGE-CH-0235</strain>
    </source>
</reference>
<dbReference type="GO" id="GO:0016787">
    <property type="term" value="F:hydrolase activity"/>
    <property type="evidence" value="ECO:0007669"/>
    <property type="project" value="UniProtKB-KW"/>
</dbReference>
<feature type="domain" description="Helicase ATP-binding" evidence="6">
    <location>
        <begin position="750"/>
        <end position="923"/>
    </location>
</feature>
<dbReference type="GO" id="GO:0004386">
    <property type="term" value="F:helicase activity"/>
    <property type="evidence" value="ECO:0007669"/>
    <property type="project" value="UniProtKB-KW"/>
</dbReference>
<dbReference type="InterPro" id="IPR052431">
    <property type="entry name" value="SKI2_subfamily_helicases"/>
</dbReference>
<dbReference type="Gene3D" id="3.40.50.300">
    <property type="entry name" value="P-loop containing nucleotide triphosphate hydrolases"/>
    <property type="match status" value="2"/>
</dbReference>
<evidence type="ECO:0000256" key="5">
    <source>
        <dbReference type="SAM" id="MobiDB-lite"/>
    </source>
</evidence>
<dbReference type="GO" id="GO:0005524">
    <property type="term" value="F:ATP binding"/>
    <property type="evidence" value="ECO:0007669"/>
    <property type="project" value="UniProtKB-KW"/>
</dbReference>
<evidence type="ECO:0000259" key="6">
    <source>
        <dbReference type="PROSITE" id="PS51192"/>
    </source>
</evidence>
<dbReference type="CDD" id="cd18025">
    <property type="entry name" value="DEXHc_DDX60"/>
    <property type="match status" value="1"/>
</dbReference>
<dbReference type="Pfam" id="PF26076">
    <property type="entry name" value="WHD_DDX60"/>
    <property type="match status" value="1"/>
</dbReference>
<comment type="caution">
    <text evidence="8">The sequence shown here is derived from an EMBL/GenBank/DDBJ whole genome shotgun (WGS) entry which is preliminary data.</text>
</comment>
<dbReference type="InterPro" id="IPR011545">
    <property type="entry name" value="DEAD/DEAH_box_helicase_dom"/>
</dbReference>
<evidence type="ECO:0000256" key="4">
    <source>
        <dbReference type="ARBA" id="ARBA00022840"/>
    </source>
</evidence>
<dbReference type="InterPro" id="IPR055124">
    <property type="entry name" value="PIN-like_DDX60"/>
</dbReference>
<evidence type="ECO:0000259" key="7">
    <source>
        <dbReference type="PROSITE" id="PS51194"/>
    </source>
</evidence>
<keyword evidence="1" id="KW-0547">Nucleotide-binding</keyword>
<organism evidence="8 9">
    <name type="scientific">Stachybotrys elegans</name>
    <dbReference type="NCBI Taxonomy" id="80388"/>
    <lineage>
        <taxon>Eukaryota</taxon>
        <taxon>Fungi</taxon>
        <taxon>Dikarya</taxon>
        <taxon>Ascomycota</taxon>
        <taxon>Pezizomycotina</taxon>
        <taxon>Sordariomycetes</taxon>
        <taxon>Hypocreomycetidae</taxon>
        <taxon>Hypocreales</taxon>
        <taxon>Stachybotryaceae</taxon>
        <taxon>Stachybotrys</taxon>
    </lineage>
</organism>
<proteinExistence type="predicted"/>
<dbReference type="InterPro" id="IPR001650">
    <property type="entry name" value="Helicase_C-like"/>
</dbReference>
<dbReference type="EMBL" id="JAGPNK010000009">
    <property type="protein sequence ID" value="KAH7313698.1"/>
    <property type="molecule type" value="Genomic_DNA"/>
</dbReference>
<dbReference type="SMART" id="SM00490">
    <property type="entry name" value="HELICc"/>
    <property type="match status" value="1"/>
</dbReference>
<keyword evidence="9" id="KW-1185">Reference proteome</keyword>
<dbReference type="PANTHER" id="PTHR44533">
    <property type="entry name" value="DEAD/H RNA HELICASE, PUTATIVE-RELATED"/>
    <property type="match status" value="1"/>
</dbReference>
<dbReference type="InterPro" id="IPR027417">
    <property type="entry name" value="P-loop_NTPase"/>
</dbReference>
<feature type="domain" description="Helicase C-terminal" evidence="7">
    <location>
        <begin position="1169"/>
        <end position="1345"/>
    </location>
</feature>
<dbReference type="Proteomes" id="UP000813444">
    <property type="component" value="Unassembled WGS sequence"/>
</dbReference>
<feature type="region of interest" description="Disordered" evidence="5">
    <location>
        <begin position="1141"/>
        <end position="1176"/>
    </location>
</feature>
<feature type="compositionally biased region" description="Basic and acidic residues" evidence="5">
    <location>
        <begin position="511"/>
        <end position="535"/>
    </location>
</feature>
<feature type="region of interest" description="Disordered" evidence="5">
    <location>
        <begin position="1686"/>
        <end position="1761"/>
    </location>
</feature>
<dbReference type="GO" id="GO:0005737">
    <property type="term" value="C:cytoplasm"/>
    <property type="evidence" value="ECO:0007669"/>
    <property type="project" value="TreeGrafter"/>
</dbReference>
<dbReference type="Pfam" id="PF00270">
    <property type="entry name" value="DEAD"/>
    <property type="match status" value="1"/>
</dbReference>
<sequence length="1788" mass="200661">MEPPDSPDLTLLESWEASLAPLRVDIVCDFAGKELFGIHGEALLAHCITAANVDFTDGFQLLHAVHSVEVFLSKLKQRGCNFHVLWFDAHCHLAVPLSVPEHHRHKYLLARTVLIEHFRTPIAQHGAVADTPTEQIINPPMSFVFPAVHSNEFASYIQQNCLHFVLCSRGQDDTKSRSRHIEVMYLFASRRYNLAFIDDVEFRSSKVYMSVVTSSRPASPIRVNESQKNSVSGLDYEQFASQVGWKNLPRAHRPGDEVEAREAISIIACASILKAKPGAATEERVAAFLVHITMLEHVELSQRACEGLLPHTLEDDGQFLEDFSLVSINLIQDWAHSPGASSSNLRVCDLVDGRLFRTILPRLHSIKIIPAARSLCKQVESLVGIDLSQHLSSLDLLPDESALPDGMGAGLPDHTSKAAVLPFSHPLLDSYLDELKLDTEQQPQESATHQKIFDELTHWHNAKNPLNQRHVNKRPEWWALKRNQRQMASTIAYSASLTNASGKNINPEAIIAHDSRQTARDSKKTNDSKPPEWKTKLAQRSAGKNARPGNKGGKEKAWDEAKSIQARNSEAKTNSLVGFLSQQCRNFDRVSSLVTRYLKANKYLIGLSNADREVIGGELSLYICYTLVTLLDEPSFRDKKMRASTVALLRSHAADMRKLALTEESAKQLQYLADALQIPMPPPGSAATIKRPPPFKADIRSATKELQLATSLTAREFQLVHCGPYLERSFDSAPDARVPFHPDAWQRQVLDGIDENKSLFVVAPTSAGKTFISFYAMKKILQANDDDVLVYVAPTKALVNQIAAEIQARFSKTYHGGGRSIWAIHTRDYRINNPTGCQVLVTVPHILQIMLLAPTNAQKPGSWSRRVKRIIFDEVHCIGQAEDGIIWEQLLLLAPCPIIALSATVGNPLEFKEWLASVQKIKGFDMEMVVHSTRYSDLRKFIYQPPPPRVFEGFQPIERLPIPGLDCEDTDPDRFVLLHPIGTIVNKSKESLVDISLEPRDCFELWRSMTKHEDASHPLGRELDPNHALPEMIKKSDVIQWESGLKDRLHQWMSAPNSPFDKVHNQFQAMSKPINGVENTALSTFSLLSDLRSRGALPAIIFNYDRNGCELILVTVLRILEHAEQKFRDTNPEWKKKVKNHELREAQRAKTKAKAPKAAGRRDDKDDGTVLDKTERLRDESQDAFPESTFDPEAPIEQFNFADSTKISAQELDELISSLAFANIKKPILDALRRGLGVHHAGMNRHYRQVVEILFRKGFLTAVVATGTLALGLNMPCKTVIFAGDSVFLTALSYRQASGRAGRRGFDLLGNVVFHGIPHHRVVEIMSSRLPDLKGQFPMSVTLILRLFGLLHGTNGSDYAVKAIQSLLTQSRLFLGGPSSQMLIKHHLRFSIEYLRRQNLLSASGVPLNFSGLVGHLYFTENAVFAFHSLLKEGYLHEICDTVNVLDKRKDLLLQLLLILCHLFCRIPCNRYMNTKWQEDVVHRSPSIVLLPRLPEKAEQILRNHNKETLAIFQTYVRTFVDQHLGEKPDNVLPFTNRRVGPKQKIDFSASKIPILSPTAIRSPFAALSGFTDEFETIHELCETVRSGVFLEEESIPYIPIYPHETQGVPFNAYILDFFKHGDMQALVRDNGIKSGDVWFRLKDFSLVLATIVTSIANFLTKKDSDLDDLAMMDVQDVGDILEEGVSGADGDEYWTSAPPDATPTGAMTMQKKPAKTGKKKKVVDSWEDEEDESEESDESSDVDSSVGDNSTAPSSWDDDGERGLLKVYKAFKLLQQEFDEKFRKEWA</sequence>
<dbReference type="SMART" id="SM00487">
    <property type="entry name" value="DEXDc"/>
    <property type="match status" value="1"/>
</dbReference>
<dbReference type="PROSITE" id="PS51194">
    <property type="entry name" value="HELICASE_CTER"/>
    <property type="match status" value="1"/>
</dbReference>
<dbReference type="Pfam" id="PF00271">
    <property type="entry name" value="Helicase_C"/>
    <property type="match status" value="1"/>
</dbReference>
<protein>
    <recommendedName>
        <fullName evidence="10">Helicase ATP-binding domain-containing protein</fullName>
    </recommendedName>
</protein>
<feature type="region of interest" description="Disordered" evidence="5">
    <location>
        <begin position="510"/>
        <end position="557"/>
    </location>
</feature>
<dbReference type="Pfam" id="PF23002">
    <property type="entry name" value="PIN-like_DDX60"/>
    <property type="match status" value="1"/>
</dbReference>
<evidence type="ECO:0000313" key="9">
    <source>
        <dbReference type="Proteomes" id="UP000813444"/>
    </source>
</evidence>
<accession>A0A8K0WPU5</accession>
<evidence type="ECO:0000256" key="2">
    <source>
        <dbReference type="ARBA" id="ARBA00022801"/>
    </source>
</evidence>
<keyword evidence="2" id="KW-0378">Hydrolase</keyword>
<feature type="compositionally biased region" description="Basic residues" evidence="5">
    <location>
        <begin position="1713"/>
        <end position="1722"/>
    </location>
</feature>